<name>E6LNY4_9FIRM</name>
<evidence type="ECO:0000259" key="5">
    <source>
        <dbReference type="PROSITE" id="PS50893"/>
    </source>
</evidence>
<dbReference type="eggNOG" id="COG1136">
    <property type="taxonomic scope" value="Bacteria"/>
</dbReference>
<dbReference type="PROSITE" id="PS50893">
    <property type="entry name" value="ABC_TRANSPORTER_2"/>
    <property type="match status" value="1"/>
</dbReference>
<dbReference type="GO" id="GO:0022857">
    <property type="term" value="F:transmembrane transporter activity"/>
    <property type="evidence" value="ECO:0007669"/>
    <property type="project" value="UniProtKB-ARBA"/>
</dbReference>
<evidence type="ECO:0000313" key="7">
    <source>
        <dbReference type="Proteomes" id="UP000003434"/>
    </source>
</evidence>
<dbReference type="GO" id="GO:0005524">
    <property type="term" value="F:ATP binding"/>
    <property type="evidence" value="ECO:0007669"/>
    <property type="project" value="UniProtKB-KW"/>
</dbReference>
<evidence type="ECO:0000313" key="6">
    <source>
        <dbReference type="EMBL" id="EFU76489.1"/>
    </source>
</evidence>
<dbReference type="InterPro" id="IPR027417">
    <property type="entry name" value="P-loop_NTPase"/>
</dbReference>
<protein>
    <submittedName>
        <fullName evidence="6">ABC transporter, ATP-binding protein</fullName>
    </submittedName>
</protein>
<dbReference type="CDD" id="cd03255">
    <property type="entry name" value="ABC_MJ0796_LolCDE_FtsE"/>
    <property type="match status" value="1"/>
</dbReference>
<organism evidence="6 7">
    <name type="scientific">Lachnoanaerobaculum saburreum DSM 3986</name>
    <dbReference type="NCBI Taxonomy" id="887325"/>
    <lineage>
        <taxon>Bacteria</taxon>
        <taxon>Bacillati</taxon>
        <taxon>Bacillota</taxon>
        <taxon>Clostridia</taxon>
        <taxon>Lachnospirales</taxon>
        <taxon>Lachnospiraceae</taxon>
        <taxon>Lachnoanaerobaculum</taxon>
    </lineage>
</organism>
<dbReference type="Gene3D" id="3.40.50.300">
    <property type="entry name" value="P-loop containing nucleotide triphosphate hydrolases"/>
    <property type="match status" value="1"/>
</dbReference>
<dbReference type="EMBL" id="AEPW01000069">
    <property type="protein sequence ID" value="EFU76489.1"/>
    <property type="molecule type" value="Genomic_DNA"/>
</dbReference>
<dbReference type="AlphaFoldDB" id="E6LNY4"/>
<dbReference type="SUPFAM" id="SSF52540">
    <property type="entry name" value="P-loop containing nucleoside triphosphate hydrolases"/>
    <property type="match status" value="1"/>
</dbReference>
<evidence type="ECO:0000256" key="2">
    <source>
        <dbReference type="ARBA" id="ARBA00022448"/>
    </source>
</evidence>
<feature type="domain" description="ABC transporter" evidence="5">
    <location>
        <begin position="8"/>
        <end position="256"/>
    </location>
</feature>
<dbReference type="Pfam" id="PF00005">
    <property type="entry name" value="ABC_tran"/>
    <property type="match status" value="1"/>
</dbReference>
<accession>E6LNY4</accession>
<dbReference type="PANTHER" id="PTHR42798:SF7">
    <property type="entry name" value="ALPHA-D-RIBOSE 1-METHYLPHOSPHONATE 5-TRIPHOSPHATE SYNTHASE SUBUNIT PHNL"/>
    <property type="match status" value="1"/>
</dbReference>
<evidence type="ECO:0000256" key="1">
    <source>
        <dbReference type="ARBA" id="ARBA00005417"/>
    </source>
</evidence>
<dbReference type="HOGENOM" id="CLU_000604_1_22_9"/>
<dbReference type="GO" id="GO:0098796">
    <property type="term" value="C:membrane protein complex"/>
    <property type="evidence" value="ECO:0007669"/>
    <property type="project" value="UniProtKB-ARBA"/>
</dbReference>
<keyword evidence="4 6" id="KW-0067">ATP-binding</keyword>
<keyword evidence="3" id="KW-0547">Nucleotide-binding</keyword>
<dbReference type="Proteomes" id="UP000003434">
    <property type="component" value="Unassembled WGS sequence"/>
</dbReference>
<keyword evidence="2" id="KW-0813">Transport</keyword>
<dbReference type="PANTHER" id="PTHR42798">
    <property type="entry name" value="LIPOPROTEIN-RELEASING SYSTEM ATP-BINDING PROTEIN LOLD"/>
    <property type="match status" value="1"/>
</dbReference>
<proteinExistence type="inferred from homology"/>
<reference evidence="6 7" key="1">
    <citation type="submission" date="2010-12" db="EMBL/GenBank/DDBJ databases">
        <authorList>
            <person name="Muzny D."/>
            <person name="Qin X."/>
            <person name="Deng J."/>
            <person name="Jiang H."/>
            <person name="Liu Y."/>
            <person name="Qu J."/>
            <person name="Song X.-Z."/>
            <person name="Zhang L."/>
            <person name="Thornton R."/>
            <person name="Coyle M."/>
            <person name="Francisco L."/>
            <person name="Jackson L."/>
            <person name="Javaid M."/>
            <person name="Korchina V."/>
            <person name="Kovar C."/>
            <person name="Mata R."/>
            <person name="Mathew T."/>
            <person name="Ngo R."/>
            <person name="Nguyen L."/>
            <person name="Nguyen N."/>
            <person name="Okwuonu G."/>
            <person name="Ongeri F."/>
            <person name="Pham C."/>
            <person name="Simmons D."/>
            <person name="Wilczek-Boney K."/>
            <person name="Hale W."/>
            <person name="Jakkamsetti A."/>
            <person name="Pham P."/>
            <person name="Ruth R."/>
            <person name="San Lucas F."/>
            <person name="Warren J."/>
            <person name="Zhang J."/>
            <person name="Zhao Z."/>
            <person name="Zhou C."/>
            <person name="Zhu D."/>
            <person name="Lee S."/>
            <person name="Bess C."/>
            <person name="Blankenburg K."/>
            <person name="Forbes L."/>
            <person name="Fu Q."/>
            <person name="Gubbala S."/>
            <person name="Hirani K."/>
            <person name="Jayaseelan J.C."/>
            <person name="Lara F."/>
            <person name="Munidasa M."/>
            <person name="Palculict T."/>
            <person name="Patil S."/>
            <person name="Pu L.-L."/>
            <person name="Saada N."/>
            <person name="Tang L."/>
            <person name="Weissenberger G."/>
            <person name="Zhu Y."/>
            <person name="Hemphill L."/>
            <person name="Shang Y."/>
            <person name="Youmans B."/>
            <person name="Ayvaz T."/>
            <person name="Ross M."/>
            <person name="Santibanez J."/>
            <person name="Aqrawi P."/>
            <person name="Gross S."/>
            <person name="Joshi V."/>
            <person name="Fowler G."/>
            <person name="Nazareth L."/>
            <person name="Reid J."/>
            <person name="Worley K."/>
            <person name="Petrosino J."/>
            <person name="Highlander S."/>
            <person name="Gibbs R."/>
        </authorList>
    </citation>
    <scope>NUCLEOTIDE SEQUENCE [LARGE SCALE GENOMIC DNA]</scope>
    <source>
        <strain evidence="6 7">DSM 3986</strain>
    </source>
</reference>
<dbReference type="GO" id="GO:0016887">
    <property type="term" value="F:ATP hydrolysis activity"/>
    <property type="evidence" value="ECO:0007669"/>
    <property type="project" value="InterPro"/>
</dbReference>
<evidence type="ECO:0000256" key="4">
    <source>
        <dbReference type="ARBA" id="ARBA00022840"/>
    </source>
</evidence>
<comment type="similarity">
    <text evidence="1">Belongs to the ABC transporter superfamily.</text>
</comment>
<dbReference type="InterPro" id="IPR003593">
    <property type="entry name" value="AAA+_ATPase"/>
</dbReference>
<comment type="caution">
    <text evidence="6">The sequence shown here is derived from an EMBL/GenBank/DDBJ whole genome shotgun (WGS) entry which is preliminary data.</text>
</comment>
<sequence>MGYMNEVIKAVDLTKIYSKEDKKKKEKISVNLNQVLNGVSLEVYHGDFISIMGKSGCGKTTLLKILGGIEEATTGRAIVGDINLSSCSDEKLSDVRQKIVGFVFQEFYLVDSLTLKENILLPLYISNKPYREIESLILENAKRFEIDKILDKYPTEVSGGEKQRTAICRAIINEPKIILADEPTGNLDSINSEIVIKYFERLNLEENRTILMVTHDPTIASYSKKVLLMKDGAIVKQIEKENGEDKKKFIQRIVEIMDY</sequence>
<dbReference type="SMART" id="SM00382">
    <property type="entry name" value="AAA"/>
    <property type="match status" value="1"/>
</dbReference>
<dbReference type="FunFam" id="3.40.50.300:FF:000032">
    <property type="entry name" value="Export ABC transporter ATP-binding protein"/>
    <property type="match status" value="1"/>
</dbReference>
<dbReference type="InterPro" id="IPR003439">
    <property type="entry name" value="ABC_transporter-like_ATP-bd"/>
</dbReference>
<dbReference type="InterPro" id="IPR017911">
    <property type="entry name" value="MacB-like_ATP-bd"/>
</dbReference>
<gene>
    <name evidence="6" type="ORF">HMPREF0381_1669</name>
</gene>
<evidence type="ECO:0000256" key="3">
    <source>
        <dbReference type="ARBA" id="ARBA00022741"/>
    </source>
</evidence>